<reference evidence="2 3" key="1">
    <citation type="submission" date="2017-12" db="EMBL/GenBank/DDBJ databases">
        <title>High-resolution comparative analysis of great ape genomes.</title>
        <authorList>
            <person name="Pollen A."/>
            <person name="Hastie A."/>
            <person name="Hormozdiari F."/>
            <person name="Dougherty M."/>
            <person name="Liu R."/>
            <person name="Chaisson M."/>
            <person name="Hoppe E."/>
            <person name="Hill C."/>
            <person name="Pang A."/>
            <person name="Hillier L."/>
            <person name="Baker C."/>
            <person name="Armstrong J."/>
            <person name="Shendure J."/>
            <person name="Paten B."/>
            <person name="Wilson R."/>
            <person name="Chao H."/>
            <person name="Schneider V."/>
            <person name="Ventura M."/>
            <person name="Kronenberg Z."/>
            <person name="Murali S."/>
            <person name="Gordon D."/>
            <person name="Cantsilieris S."/>
            <person name="Munson K."/>
            <person name="Nelson B."/>
            <person name="Raja A."/>
            <person name="Underwood J."/>
            <person name="Diekhans M."/>
            <person name="Fiddes I."/>
            <person name="Haussler D."/>
            <person name="Eichler E."/>
        </authorList>
    </citation>
    <scope>NUCLEOTIDE SEQUENCE [LARGE SCALE GENOMIC DNA]</scope>
    <source>
        <strain evidence="2">Yerkes chimp pedigree #C0471</strain>
    </source>
</reference>
<evidence type="ECO:0000256" key="1">
    <source>
        <dbReference type="ARBA" id="ARBA00007478"/>
    </source>
</evidence>
<gene>
    <name evidence="2" type="ORF">CK820_G0049666</name>
</gene>
<dbReference type="InterPro" id="IPR008491">
    <property type="entry name" value="CDK5RAP3"/>
</dbReference>
<comment type="caution">
    <text evidence="2">The sequence shown here is derived from an EMBL/GenBank/DDBJ whole genome shotgun (WGS) entry which is preliminary data.</text>
</comment>
<organism evidence="2 3">
    <name type="scientific">Pan troglodytes</name>
    <name type="common">Chimpanzee</name>
    <dbReference type="NCBI Taxonomy" id="9598"/>
    <lineage>
        <taxon>Eukaryota</taxon>
        <taxon>Metazoa</taxon>
        <taxon>Chordata</taxon>
        <taxon>Craniata</taxon>
        <taxon>Vertebrata</taxon>
        <taxon>Euteleostomi</taxon>
        <taxon>Mammalia</taxon>
        <taxon>Eutheria</taxon>
        <taxon>Euarchontoglires</taxon>
        <taxon>Primates</taxon>
        <taxon>Haplorrhini</taxon>
        <taxon>Catarrhini</taxon>
        <taxon>Hominidae</taxon>
        <taxon>Pan</taxon>
    </lineage>
</organism>
<accession>A0A2J8J9B2</accession>
<dbReference type="STRING" id="9598.ENSPTRP00000078351"/>
<name>A0A2J8J9B2_PANTR</name>
<dbReference type="AlphaFoldDB" id="A0A2J8J9B2"/>
<evidence type="ECO:0000313" key="3">
    <source>
        <dbReference type="Proteomes" id="UP000236370"/>
    </source>
</evidence>
<feature type="non-terminal residue" evidence="2">
    <location>
        <position position="1"/>
    </location>
</feature>
<protein>
    <submittedName>
        <fullName evidence="2">CDK5RAP3 isoform 6</fullName>
    </submittedName>
</protein>
<dbReference type="EMBL" id="NBAG03000498">
    <property type="protein sequence ID" value="PNI19360.1"/>
    <property type="molecule type" value="Genomic_DNA"/>
</dbReference>
<evidence type="ECO:0000313" key="2">
    <source>
        <dbReference type="EMBL" id="PNI19360.1"/>
    </source>
</evidence>
<comment type="similarity">
    <text evidence="1">Belongs to the CDK5RAP3 family.</text>
</comment>
<dbReference type="PANTHER" id="PTHR14894">
    <property type="entry name" value="CDK5 REGULATORY SUBUNIT-ASSOCIATED PROTEIN 3"/>
    <property type="match status" value="1"/>
</dbReference>
<proteinExistence type="inferred from homology"/>
<dbReference type="PANTHER" id="PTHR14894:SF0">
    <property type="entry name" value="CDK5 REGULATORY SUBUNIT-ASSOCIATED PROTEIN 3"/>
    <property type="match status" value="1"/>
</dbReference>
<dbReference type="Proteomes" id="UP000236370">
    <property type="component" value="Unassembled WGS sequence"/>
</dbReference>
<sequence length="271" mass="30088">DFGVEAVSEGTDSGISAEAAGIDWGIFPESDSKDPGGDGIDWGDDAVALQITVLEAGTQAPEGVARGPDALTLLEYTETRNQFLDELMELEIFLAQRAVELSEEADVLSVSQFQLAPAILQGQTKEKMVTMVSVLEDLIGKLTSLQLQHLFMILASPRYVDRVTEFLQQKLKQSQLLALKKELMVQKQQEALEEQAALEPKLDLLLEKTKELQKLIEADISRRQKTRLTGRWKATGRKRHLMVILALSVFSTRSCGDWPCGLSGENHRFSF</sequence>
<dbReference type="Pfam" id="PF05600">
    <property type="entry name" value="CDK5RAP3"/>
    <property type="match status" value="1"/>
</dbReference>